<reference evidence="2" key="1">
    <citation type="submission" date="2023-07" db="EMBL/GenBank/DDBJ databases">
        <title>Biological control against Fusarium languescens, the causal agent of wilt in Jalapeno peppers, by a novel bacterial subspecies: Bacillus cabrialesii subsp. tritici TSO2.</title>
        <authorList>
            <person name="Montoya-Martinez A.C."/>
            <person name="Figueroa-Brambila K.M."/>
            <person name="Escalante-Beltran A."/>
            <person name="Lopez-Montoya N.D."/>
            <person name="Valenzuela-Ruiz V."/>
            <person name="Parra-Cota F.I."/>
            <person name="Estrada Alvarado M.I."/>
            <person name="De Los Santos Villalobos S."/>
        </authorList>
    </citation>
    <scope>NUCLEOTIDE SEQUENCE</scope>
    <source>
        <strain evidence="2">TSO2</strain>
    </source>
</reference>
<accession>A0ABT9DPQ7</accession>
<comment type="caution">
    <text evidence="2">The sequence shown here is derived from an EMBL/GenBank/DDBJ whole genome shotgun (WGS) entry which is preliminary data.</text>
</comment>
<gene>
    <name evidence="2" type="ORF">KHP33_017405</name>
</gene>
<dbReference type="Proteomes" id="UP001177121">
    <property type="component" value="Unassembled WGS sequence"/>
</dbReference>
<name>A0ABT9DPQ7_9BACI</name>
<feature type="region of interest" description="Disordered" evidence="1">
    <location>
        <begin position="34"/>
        <end position="56"/>
    </location>
</feature>
<proteinExistence type="predicted"/>
<protein>
    <submittedName>
        <fullName evidence="2">Thiocillin family RiPP</fullName>
    </submittedName>
</protein>
<dbReference type="RefSeq" id="WP_014665271.1">
    <property type="nucleotide sequence ID" value="NZ_JAHBMK020000001.1"/>
</dbReference>
<evidence type="ECO:0000313" key="2">
    <source>
        <dbReference type="EMBL" id="MDO8226589.1"/>
    </source>
</evidence>
<dbReference type="EMBL" id="JAHBMK020000001">
    <property type="protein sequence ID" value="MDO8226589.1"/>
    <property type="molecule type" value="Genomic_DNA"/>
</dbReference>
<evidence type="ECO:0000313" key="3">
    <source>
        <dbReference type="Proteomes" id="UP001177121"/>
    </source>
</evidence>
<feature type="compositionally biased region" description="Low complexity" evidence="1">
    <location>
        <begin position="36"/>
        <end position="56"/>
    </location>
</feature>
<organism evidence="2 3">
    <name type="scientific">Bacillus cabrialesii subsp. tritici</name>
    <dbReference type="NCBI Taxonomy" id="2944916"/>
    <lineage>
        <taxon>Bacteria</taxon>
        <taxon>Bacillati</taxon>
        <taxon>Bacillota</taxon>
        <taxon>Bacilli</taxon>
        <taxon>Bacillales</taxon>
        <taxon>Bacillaceae</taxon>
        <taxon>Bacillus</taxon>
        <taxon>Bacillus cabrialesii</taxon>
    </lineage>
</organism>
<dbReference type="InterPro" id="IPR049803">
    <property type="entry name" value="RiPP_thiocil-like"/>
</dbReference>
<keyword evidence="3" id="KW-1185">Reference proteome</keyword>
<sequence>MEEKKVELELFAEELETQMDFTMGPLSTWASATTVGSASCPGSTAGTASTASSLSG</sequence>
<dbReference type="NCBIfam" id="NF033482">
    <property type="entry name" value="RiPP_thiocil"/>
    <property type="match status" value="1"/>
</dbReference>
<evidence type="ECO:0000256" key="1">
    <source>
        <dbReference type="SAM" id="MobiDB-lite"/>
    </source>
</evidence>